<dbReference type="Gene3D" id="2.70.9.10">
    <property type="entry name" value="Adenovirus Type 2 Hexon, domain 4"/>
    <property type="match status" value="1"/>
</dbReference>
<dbReference type="SUPFAM" id="SSF49749">
    <property type="entry name" value="Group II dsDNA viruses VP"/>
    <property type="match status" value="2"/>
</dbReference>
<dbReference type="EMBL" id="MN740401">
    <property type="protein sequence ID" value="QHU04565.1"/>
    <property type="molecule type" value="Genomic_DNA"/>
</dbReference>
<feature type="domain" description="Major capsid protein C-terminal" evidence="1">
    <location>
        <begin position="318"/>
        <end position="494"/>
    </location>
</feature>
<reference evidence="3" key="1">
    <citation type="journal article" date="2020" name="Nature">
        <title>Giant virus diversity and host interactions through global metagenomics.</title>
        <authorList>
            <person name="Schulz F."/>
            <person name="Roux S."/>
            <person name="Paez-Espino D."/>
            <person name="Jungbluth S."/>
            <person name="Walsh D.A."/>
            <person name="Denef V.J."/>
            <person name="McMahon K.D."/>
            <person name="Konstantinidis K.T."/>
            <person name="Eloe-Fadrosh E.A."/>
            <person name="Kyrpides N.C."/>
            <person name="Woyke T."/>
        </authorList>
    </citation>
    <scope>NUCLEOTIDE SEQUENCE</scope>
    <source>
        <strain evidence="3">GVMAG-M-3300027708-51</strain>
    </source>
</reference>
<dbReference type="InterPro" id="IPR038519">
    <property type="entry name" value="MCP_C_sf"/>
</dbReference>
<evidence type="ECO:0008006" key="4">
    <source>
        <dbReference type="Google" id="ProtNLM"/>
    </source>
</evidence>
<evidence type="ECO:0000259" key="1">
    <source>
        <dbReference type="Pfam" id="PF04451"/>
    </source>
</evidence>
<protein>
    <recommendedName>
        <fullName evidence="4">Major capsid protein N-terminal domain-containing protein</fullName>
    </recommendedName>
</protein>
<name>A0A6C0JFH3_9ZZZZ</name>
<accession>A0A6C0JFH3</accession>
<dbReference type="GO" id="GO:0005198">
    <property type="term" value="F:structural molecule activity"/>
    <property type="evidence" value="ECO:0007669"/>
    <property type="project" value="InterPro"/>
</dbReference>
<dbReference type="Pfam" id="PF16903">
    <property type="entry name" value="Capsid_N"/>
    <property type="match status" value="1"/>
</dbReference>
<dbReference type="InterPro" id="IPR031654">
    <property type="entry name" value="Capsid_N"/>
</dbReference>
<proteinExistence type="predicted"/>
<dbReference type="Gene3D" id="2.70.9.20">
    <property type="entry name" value="Major capsid protein Vp54"/>
    <property type="match status" value="1"/>
</dbReference>
<dbReference type="AlphaFoldDB" id="A0A6C0JFH3"/>
<dbReference type="InterPro" id="IPR007542">
    <property type="entry name" value="MCP_C"/>
</dbReference>
<dbReference type="InterPro" id="IPR016112">
    <property type="entry name" value="VP_dsDNA_II"/>
</dbReference>
<sequence>MPGALLQLVGVGAQNELINGNPSMTHFRSTYKRHTNFAMEHIRVDFSSSNLNFDVAQTRKLSARIDRYAQLLNDCYVVLTLPDIWSPLVPLTVAPPVGYDARCTAVGYEFQWISNIGYNLIDHIELTMNGQVIQTIPGEWLKLYSHLTFNGTKLSTVNQMVGNVPELYDPANAFDRQGQYPHAVSYATPARDANGVLVFPGATIPEPSIRSRQLVVPLHFWFCESVGSALPLVSLQNTEVYINVVLRPLNYLYTVVDVVPTSPTYGQRIRPTGSYPLNLFLTPTLPNGSPTNAGVANFNPDPYLECNFFYLTEQEMEQLAVADQSYLMKEISFVGSEGQYGPNTDLLLPMRNLATRVTWVARRSDSTATNAWDNYTNWPDPKRAPWSANTSDVATSLYASGQQQVTSVFPRDIVIDGTILFDGNERLQVKPSEYYSLLETYRFASGTTPTQLPGVYMYSFALNNDQYQPSGAANGSKINKPVLRLTLQQPLPATNQIFQFAGVGGISGTTLTLTSGGPFVVGAILSGTGVTPGTTITAVNGSTYTVTPSQTVPPGTVIIATLPAATTTTVCVLKSTALNTNPVIIPPGQISLYTPDQVLTIVQNSNNATVVFAYTYTVNAYVESYNYLRVVSGLANLVFAS</sequence>
<evidence type="ECO:0000313" key="3">
    <source>
        <dbReference type="EMBL" id="QHU04565.1"/>
    </source>
</evidence>
<evidence type="ECO:0000259" key="2">
    <source>
        <dbReference type="Pfam" id="PF16903"/>
    </source>
</evidence>
<organism evidence="3">
    <name type="scientific">viral metagenome</name>
    <dbReference type="NCBI Taxonomy" id="1070528"/>
    <lineage>
        <taxon>unclassified sequences</taxon>
        <taxon>metagenomes</taxon>
        <taxon>organismal metagenomes</taxon>
    </lineage>
</organism>
<dbReference type="Pfam" id="PF04451">
    <property type="entry name" value="Capsid_NCLDV"/>
    <property type="match status" value="1"/>
</dbReference>
<feature type="domain" description="Major capsid protein N-terminal" evidence="2">
    <location>
        <begin position="25"/>
        <end position="267"/>
    </location>
</feature>